<dbReference type="SMART" id="SM00848">
    <property type="entry name" value="Inhibitor_I29"/>
    <property type="match status" value="1"/>
</dbReference>
<evidence type="ECO:0000256" key="5">
    <source>
        <dbReference type="ARBA" id="ARBA00022807"/>
    </source>
</evidence>
<dbReference type="Proteomes" id="UP000607653">
    <property type="component" value="Unassembled WGS sequence"/>
</dbReference>
<evidence type="ECO:0000256" key="6">
    <source>
        <dbReference type="ARBA" id="ARBA00023157"/>
    </source>
</evidence>
<dbReference type="Pfam" id="PF00112">
    <property type="entry name" value="Peptidase_C1"/>
    <property type="match status" value="1"/>
</dbReference>
<keyword evidence="4" id="KW-0378">Hydrolase</keyword>
<evidence type="ECO:0000313" key="10">
    <source>
        <dbReference type="EMBL" id="DAD25473.1"/>
    </source>
</evidence>
<evidence type="ECO:0000256" key="1">
    <source>
        <dbReference type="ARBA" id="ARBA00008455"/>
    </source>
</evidence>
<dbReference type="InterPro" id="IPR025660">
    <property type="entry name" value="Pept_his_AS"/>
</dbReference>
<evidence type="ECO:0000313" key="11">
    <source>
        <dbReference type="Proteomes" id="UP000607653"/>
    </source>
</evidence>
<keyword evidence="2" id="KW-0645">Protease</keyword>
<dbReference type="GO" id="GO:0008234">
    <property type="term" value="F:cysteine-type peptidase activity"/>
    <property type="evidence" value="ECO:0007669"/>
    <property type="project" value="UniProtKB-KW"/>
</dbReference>
<feature type="domain" description="Peptidase C1A papain C-terminal" evidence="8">
    <location>
        <begin position="120"/>
        <end position="328"/>
    </location>
</feature>
<organism evidence="10 11">
    <name type="scientific">Nelumbo nucifera</name>
    <name type="common">Sacred lotus</name>
    <dbReference type="NCBI Taxonomy" id="4432"/>
    <lineage>
        <taxon>Eukaryota</taxon>
        <taxon>Viridiplantae</taxon>
        <taxon>Streptophyta</taxon>
        <taxon>Embryophyta</taxon>
        <taxon>Tracheophyta</taxon>
        <taxon>Spermatophyta</taxon>
        <taxon>Magnoliopsida</taxon>
        <taxon>Proteales</taxon>
        <taxon>Nelumbonaceae</taxon>
        <taxon>Nelumbo</taxon>
    </lineage>
</organism>
<comment type="caution">
    <text evidence="10">The sequence shown here is derived from an EMBL/GenBank/DDBJ whole genome shotgun (WGS) entry which is preliminary data.</text>
</comment>
<reference evidence="10 11" key="1">
    <citation type="journal article" date="2020" name="Mol. Biol. Evol.">
        <title>Distinct Expression and Methylation Patterns for Genes with Different Fates following a Single Whole-Genome Duplication in Flowering Plants.</title>
        <authorList>
            <person name="Shi T."/>
            <person name="Rahmani R.S."/>
            <person name="Gugger P.F."/>
            <person name="Wang M."/>
            <person name="Li H."/>
            <person name="Zhang Y."/>
            <person name="Li Z."/>
            <person name="Wang Q."/>
            <person name="Van de Peer Y."/>
            <person name="Marchal K."/>
            <person name="Chen J."/>
        </authorList>
    </citation>
    <scope>NUCLEOTIDE SEQUENCE [LARGE SCALE GENOMIC DNA]</scope>
    <source>
        <tissue evidence="10">Leaf</tissue>
    </source>
</reference>
<dbReference type="InterPro" id="IPR013128">
    <property type="entry name" value="Peptidase_C1A"/>
</dbReference>
<dbReference type="AlphaFoldDB" id="A0A822Y0D4"/>
<keyword evidence="6" id="KW-1015">Disulfide bond</keyword>
<dbReference type="GO" id="GO:0006508">
    <property type="term" value="P:proteolysis"/>
    <property type="evidence" value="ECO:0007669"/>
    <property type="project" value="UniProtKB-KW"/>
</dbReference>
<evidence type="ECO:0000259" key="8">
    <source>
        <dbReference type="SMART" id="SM00645"/>
    </source>
</evidence>
<dbReference type="SUPFAM" id="SSF54001">
    <property type="entry name" value="Cysteine proteinases"/>
    <property type="match status" value="1"/>
</dbReference>
<keyword evidence="11" id="KW-1185">Reference proteome</keyword>
<dbReference type="FunFam" id="3.90.70.10:FF:000023">
    <property type="entry name" value="Senescence-specific cysteine protease SAG39"/>
    <property type="match status" value="1"/>
</dbReference>
<proteinExistence type="inferred from homology"/>
<evidence type="ECO:0000256" key="2">
    <source>
        <dbReference type="ARBA" id="ARBA00022670"/>
    </source>
</evidence>
<evidence type="ECO:0000256" key="7">
    <source>
        <dbReference type="SAM" id="SignalP"/>
    </source>
</evidence>
<gene>
    <name evidence="10" type="ORF">HUJ06_026937</name>
</gene>
<dbReference type="Gene3D" id="3.90.70.10">
    <property type="entry name" value="Cysteine proteinases"/>
    <property type="match status" value="1"/>
</dbReference>
<evidence type="ECO:0000256" key="4">
    <source>
        <dbReference type="ARBA" id="ARBA00022801"/>
    </source>
</evidence>
<dbReference type="InterPro" id="IPR025661">
    <property type="entry name" value="Pept_asp_AS"/>
</dbReference>
<comment type="similarity">
    <text evidence="1">Belongs to the peptidase C1 family.</text>
</comment>
<dbReference type="SMART" id="SM00645">
    <property type="entry name" value="Pept_C1"/>
    <property type="match status" value="1"/>
</dbReference>
<feature type="signal peptide" evidence="7">
    <location>
        <begin position="1"/>
        <end position="18"/>
    </location>
</feature>
<dbReference type="InterPro" id="IPR000668">
    <property type="entry name" value="Peptidase_C1A_C"/>
</dbReference>
<feature type="domain" description="Cathepsin propeptide inhibitor" evidence="9">
    <location>
        <begin position="30"/>
        <end position="87"/>
    </location>
</feature>
<dbReference type="InterPro" id="IPR038765">
    <property type="entry name" value="Papain-like_cys_pep_sf"/>
</dbReference>
<name>A0A822Y0D4_NELNU</name>
<feature type="chain" id="PRO_5032803109" evidence="7">
    <location>
        <begin position="19"/>
        <end position="347"/>
    </location>
</feature>
<keyword evidence="3 7" id="KW-0732">Signal</keyword>
<accession>A0A822Y0D4</accession>
<protein>
    <submittedName>
        <fullName evidence="10">Uncharacterized protein</fullName>
    </submittedName>
</protein>
<sequence>MASLLIIILGASTSQANARTLQQASMLERFEQWMARHGVVYQDNVEKEKRFNIFKNNAERIDSFNLAGDRPYKQSINVFADRTDEELKHYRNGYINFAQQRPSSKFPHGRSFSYENVTDVPPSLDWREKGAVTPIKDQGRCVAAIEGIIQIKKGQQISLSEQQLVDCNTENNGCDGGFMDTAFQYIQQTGGINSEENYPYRGVQGMCDTEKSASHAASISGYVDVPSNDENALLKAVAMQPVSFAIDASSNDFLFYSTGVFTGECGTDLNHAVTVVGYGTSEEGMKYWLLKNSWGTQWGDKGYMRIQRDVAASNGGLCGIAMKASYPTYRLIKHLSAILANKYMHAW</sequence>
<dbReference type="PANTHER" id="PTHR12411">
    <property type="entry name" value="CYSTEINE PROTEASE FAMILY C1-RELATED"/>
    <property type="match status" value="1"/>
</dbReference>
<keyword evidence="5" id="KW-0788">Thiol protease</keyword>
<dbReference type="EMBL" id="DUZY01000001">
    <property type="protein sequence ID" value="DAD25473.1"/>
    <property type="molecule type" value="Genomic_DNA"/>
</dbReference>
<evidence type="ECO:0000256" key="3">
    <source>
        <dbReference type="ARBA" id="ARBA00022729"/>
    </source>
</evidence>
<dbReference type="InterPro" id="IPR013201">
    <property type="entry name" value="Prot_inhib_I29"/>
</dbReference>
<dbReference type="PROSITE" id="PS00640">
    <property type="entry name" value="THIOL_PROTEASE_ASN"/>
    <property type="match status" value="1"/>
</dbReference>
<dbReference type="InterPro" id="IPR039417">
    <property type="entry name" value="Peptidase_C1A_papain-like"/>
</dbReference>
<dbReference type="CDD" id="cd02248">
    <property type="entry name" value="Peptidase_C1A"/>
    <property type="match status" value="1"/>
</dbReference>
<evidence type="ECO:0000259" key="9">
    <source>
        <dbReference type="SMART" id="SM00848"/>
    </source>
</evidence>
<dbReference type="Pfam" id="PF08246">
    <property type="entry name" value="Inhibitor_I29"/>
    <property type="match status" value="1"/>
</dbReference>
<dbReference type="PROSITE" id="PS00639">
    <property type="entry name" value="THIOL_PROTEASE_HIS"/>
    <property type="match status" value="1"/>
</dbReference>